<comment type="caution">
    <text evidence="1">The sequence shown here is derived from an EMBL/GenBank/DDBJ whole genome shotgun (WGS) entry which is preliminary data.</text>
</comment>
<protein>
    <submittedName>
        <fullName evidence="1">Uncharacterized protein</fullName>
    </submittedName>
</protein>
<dbReference type="EMBL" id="VFPT01000002">
    <property type="protein sequence ID" value="TQM90404.1"/>
    <property type="molecule type" value="Genomic_DNA"/>
</dbReference>
<dbReference type="AlphaFoldDB" id="A0A543K5S4"/>
<name>A0A543K5S4_9RHOB</name>
<evidence type="ECO:0000313" key="2">
    <source>
        <dbReference type="Proteomes" id="UP000320582"/>
    </source>
</evidence>
<proteinExistence type="predicted"/>
<evidence type="ECO:0000313" key="1">
    <source>
        <dbReference type="EMBL" id="TQM90404.1"/>
    </source>
</evidence>
<reference evidence="1 2" key="1">
    <citation type="submission" date="2019-06" db="EMBL/GenBank/DDBJ databases">
        <title>Genomic Encyclopedia of Archaeal and Bacterial Type Strains, Phase II (KMG-II): from individual species to whole genera.</title>
        <authorList>
            <person name="Goeker M."/>
        </authorList>
    </citation>
    <scope>NUCLEOTIDE SEQUENCE [LARGE SCALE GENOMIC DNA]</scope>
    <source>
        <strain evidence="1 2">DSM 18423</strain>
    </source>
</reference>
<sequence length="105" mass="11600">MTRSSGKLTAGFATSGMGLQMDGSKVVAEAKTSEFMVKKHAIFSKLERPKERATKVEAVQVTVDLAYRQPDLAYAGLAVVEPMEVWCGDPRNMRDEDLAFFGLER</sequence>
<gene>
    <name evidence="1" type="ORF">BD293_3784</name>
</gene>
<accession>A0A543K5S4</accession>
<dbReference type="Proteomes" id="UP000320582">
    <property type="component" value="Unassembled WGS sequence"/>
</dbReference>
<keyword evidence="2" id="KW-1185">Reference proteome</keyword>
<organism evidence="1 2">
    <name type="scientific">Roseinatronobacter monicus</name>
    <dbReference type="NCBI Taxonomy" id="393481"/>
    <lineage>
        <taxon>Bacteria</taxon>
        <taxon>Pseudomonadati</taxon>
        <taxon>Pseudomonadota</taxon>
        <taxon>Alphaproteobacteria</taxon>
        <taxon>Rhodobacterales</taxon>
        <taxon>Paracoccaceae</taxon>
        <taxon>Roseinatronobacter</taxon>
    </lineage>
</organism>